<proteinExistence type="predicted"/>
<organism evidence="2 3">
    <name type="scientific">Clostridium perfringens (strain ATCC 13124 / DSM 756 / JCM 1290 / NCIMB 6125 / NCTC 8237 / Type A)</name>
    <dbReference type="NCBI Taxonomy" id="195103"/>
    <lineage>
        <taxon>Bacteria</taxon>
        <taxon>Bacillati</taxon>
        <taxon>Bacillota</taxon>
        <taxon>Clostridia</taxon>
        <taxon>Eubacteriales</taxon>
        <taxon>Clostridiaceae</taxon>
        <taxon>Clostridium</taxon>
    </lineage>
</organism>
<evidence type="ECO:0000313" key="3">
    <source>
        <dbReference type="Proteomes" id="UP000001823"/>
    </source>
</evidence>
<keyword evidence="1" id="KW-0812">Transmembrane</keyword>
<reference evidence="2 3" key="1">
    <citation type="journal article" date="2006" name="Genome Res.">
        <title>Skewed genomic variability in strains of the toxigenic bacterial pathogen, Clostridium perfringens.</title>
        <authorList>
            <person name="Myers G.S."/>
            <person name="Rasko D.A."/>
            <person name="Cheung J.K."/>
            <person name="Ravel J."/>
            <person name="Seshadri R."/>
            <person name="Deboy R.T."/>
            <person name="Ren Q."/>
            <person name="Varga J."/>
            <person name="Awad M.M."/>
            <person name="Brinkac L.M."/>
            <person name="Daugherty S.C."/>
            <person name="Haft D.H."/>
            <person name="Dodson R.J."/>
            <person name="Madupu R."/>
            <person name="Nelson W.C."/>
            <person name="Rosovitz M.J."/>
            <person name="Sullivan S.A."/>
            <person name="Khouri H."/>
            <person name="Dimitrov G.I."/>
            <person name="Watkins K.L."/>
            <person name="Mulligan S."/>
            <person name="Benton J."/>
            <person name="Radune D."/>
            <person name="Fisher D.J."/>
            <person name="Atkins H.S."/>
            <person name="Hiscox T."/>
            <person name="Jost B.H."/>
            <person name="Billington S.J."/>
            <person name="Songer J.G."/>
            <person name="McClane B.A."/>
            <person name="Titball R.W."/>
            <person name="Rood J.I."/>
            <person name="Melville S.B."/>
            <person name="Paulsen I.T."/>
        </authorList>
    </citation>
    <scope>NUCLEOTIDE SEQUENCE [LARGE SCALE GENOMIC DNA]</scope>
    <source>
        <strain evidence="3">ATCC 13124 / DSM 756 / JCM 1290 / NCIMB 6125 / NCTC 8237 / S 107 / Type A</strain>
    </source>
</reference>
<dbReference type="PaxDb" id="195103-CPF_0135"/>
<dbReference type="EMBL" id="CP000246">
    <property type="protein sequence ID" value="ABG83565.1"/>
    <property type="molecule type" value="Genomic_DNA"/>
</dbReference>
<keyword evidence="3" id="KW-1185">Reference proteome</keyword>
<dbReference type="HOGENOM" id="CLU_3268147_0_0_9"/>
<dbReference type="RefSeq" id="WP_003448566.1">
    <property type="nucleotide sequence ID" value="NC_008261.1"/>
</dbReference>
<feature type="transmembrane region" description="Helical" evidence="1">
    <location>
        <begin position="20"/>
        <end position="40"/>
    </location>
</feature>
<evidence type="ECO:0000256" key="1">
    <source>
        <dbReference type="SAM" id="Phobius"/>
    </source>
</evidence>
<dbReference type="AlphaFoldDB" id="A0A0H2YRD8"/>
<dbReference type="KEGG" id="cpf:CPF_0135"/>
<gene>
    <name evidence="2" type="ordered locus">CPF_0135</name>
</gene>
<keyword evidence="1" id="KW-1133">Transmembrane helix</keyword>
<sequence>MVESRVSRLNKKKSSKMSVLYNIVGICFLALILFVGSQMFL</sequence>
<protein>
    <submittedName>
        <fullName evidence="2">Uncharacterized protein</fullName>
    </submittedName>
</protein>
<dbReference type="Proteomes" id="UP000001823">
    <property type="component" value="Chromosome"/>
</dbReference>
<dbReference type="GeneID" id="93003448"/>
<name>A0A0H2YRD8_CLOP1</name>
<keyword evidence="1" id="KW-0472">Membrane</keyword>
<evidence type="ECO:0000313" key="2">
    <source>
        <dbReference type="EMBL" id="ABG83565.1"/>
    </source>
</evidence>
<accession>A0A0H2YRD8</accession>